<dbReference type="Proteomes" id="UP000887561">
    <property type="component" value="Unplaced"/>
</dbReference>
<dbReference type="InterPro" id="IPR035967">
    <property type="entry name" value="SWAP/Surp_sf"/>
</dbReference>
<dbReference type="InterPro" id="IPR036227">
    <property type="entry name" value="Ribosomal_uL15/eL18_sf"/>
</dbReference>
<evidence type="ECO:0000256" key="1">
    <source>
        <dbReference type="ARBA" id="ARBA00007320"/>
    </source>
</evidence>
<dbReference type="PANTHER" id="PTHR12934:SF11">
    <property type="entry name" value="LARGE RIBOSOMAL SUBUNIT PROTEIN UL15M"/>
    <property type="match status" value="1"/>
</dbReference>
<dbReference type="SUPFAM" id="SSF52080">
    <property type="entry name" value="Ribosomal proteins L15p and L18e"/>
    <property type="match status" value="1"/>
</dbReference>
<dbReference type="InterPro" id="IPR012337">
    <property type="entry name" value="RNaseH-like_sf"/>
</dbReference>
<evidence type="ECO:0000256" key="2">
    <source>
        <dbReference type="ARBA" id="ARBA00022980"/>
    </source>
</evidence>
<protein>
    <recommendedName>
        <fullName evidence="4">Large ribosomal subunit protein uL15m</fullName>
    </recommendedName>
    <alternativeName>
        <fullName evidence="5">39S ribosomal protein L15, mitochondrial</fullName>
    </alternativeName>
</protein>
<dbReference type="GO" id="GO:0003735">
    <property type="term" value="F:structural constituent of ribosome"/>
    <property type="evidence" value="ECO:0007669"/>
    <property type="project" value="InterPro"/>
</dbReference>
<dbReference type="InterPro" id="IPR021131">
    <property type="entry name" value="Ribosomal_uL15/eL18"/>
</dbReference>
<dbReference type="SMART" id="SM01141">
    <property type="entry name" value="DRY_EERY"/>
    <property type="match status" value="1"/>
</dbReference>
<evidence type="ECO:0000256" key="3">
    <source>
        <dbReference type="ARBA" id="ARBA00023274"/>
    </source>
</evidence>
<keyword evidence="7" id="KW-1185">Reference proteome</keyword>
<dbReference type="SUPFAM" id="SSF53098">
    <property type="entry name" value="Ribonuclease H-like"/>
    <property type="match status" value="1"/>
</dbReference>
<dbReference type="WBParaSite" id="scaffold10635_cov363.g14957">
    <property type="protein sequence ID" value="scaffold10635_cov363.g14957"/>
    <property type="gene ID" value="scaffold10635_cov363.g14957"/>
</dbReference>
<accession>A0A915LD72</accession>
<dbReference type="Pfam" id="PF00828">
    <property type="entry name" value="Ribosomal_L27A"/>
    <property type="match status" value="1"/>
</dbReference>
<feature type="domain" description="Suppressor of white apricot N-terminal" evidence="6">
    <location>
        <begin position="1050"/>
        <end position="1182"/>
    </location>
</feature>
<name>A0A915LD72_MELJA</name>
<dbReference type="Gene3D" id="1.10.10.790">
    <property type="entry name" value="Surp module"/>
    <property type="match status" value="1"/>
</dbReference>
<evidence type="ECO:0000256" key="4">
    <source>
        <dbReference type="ARBA" id="ARBA00035299"/>
    </source>
</evidence>
<dbReference type="PANTHER" id="PTHR12934">
    <property type="entry name" value="50S RIBOSOMAL PROTEIN L15"/>
    <property type="match status" value="1"/>
</dbReference>
<dbReference type="InterPro" id="IPR005749">
    <property type="entry name" value="Ribosomal_uL15_bac-type"/>
</dbReference>
<comment type="similarity">
    <text evidence="1">Belongs to the universal ribosomal protein uL15 family.</text>
</comment>
<keyword evidence="2" id="KW-0689">Ribosomal protein</keyword>
<dbReference type="GO" id="GO:0006396">
    <property type="term" value="P:RNA processing"/>
    <property type="evidence" value="ECO:0007669"/>
    <property type="project" value="InterPro"/>
</dbReference>
<reference evidence="8" key="1">
    <citation type="submission" date="2022-11" db="UniProtKB">
        <authorList>
            <consortium name="WormBaseParasite"/>
        </authorList>
    </citation>
    <scope>IDENTIFICATION</scope>
</reference>
<sequence>MSTHSNARNIGGCSSSSQIQDEYIVLEEAVGGEYGQLNYQQQYSDDFEICDEIVVDAEDGEDGRVLVSVPAGSSTYDNYGQFAEDLFLDEQIHGKSNVRSMSAKRVKKGLENKELFRVPIYKGNTKYGAGYDRLVNFDGSTTDHYICKNYDQCGKIFHRRYLDALNTHMQTCRNKNLINPEECNANACKALVARLVVQEPTSLTLLTSRFYLEFMEELSRIIILRQGIGMPIGRDVLPRHRDLINELMRFLHEDEVALLPSILHEMFQNGFALETLQMNLNDSSTGGCYKVLLATHISNSWELVRTVIKFYPISDTIITGDSCIKPLRQLVSQFVDKGKDKQKNLLEKFHIVSEFEQMEDEDDDAEENEKGLRHPCLLTLLDSVADRLFSEPLPIKSNDFDVKKLVKVRELLRSLREFAEQTRRYKDLRSLLSPRYTSINGNSRLLLMLQLSRRWVSSIENISKVLHQTKNSLIRALCAIHSDIFEEKNVTFLWSYVRVMEAFEMSIVDLETVSADKTPNSNLILFILLGLNKRLNVLKDSTKHLKNCDFETLKSLANFALNKLEKDFKTYIDKRMALCALYCDPMGLNHIGDLSDFCTMEEVKSVVLVELEHLLENSNLPTSQTSIALDGVTENANKNGQQQNNSSSSPWLSYTEEAQHYEQLTIEEIFETLEINGVAGIKRDPKKYNPLEFWNVYEEIYPSIARLAKKSFATNATLTGAEQISRQLAPLASSLSFQFKMKFLKFFCGMRHAVVKTQLHKAVKSASEKALDIIEAAPRIRLNNLRDNPGARTEGRQVNAQAHNQAGHTIGELQHAAKPPAGWVWGDFFRPWHRMFPGDKQFNGDINLRREYIPLSLIELQRIIDLGWLDTTRLIDVCALCATRLFDEKFVPSELRQFGIDLTDEGEEVFSTPINLEVQWASLTAIAAIERAGGRIRTAYYDLESLKAAENPEAWFRAGKPIPRRMHPPHSLYAYYSDPDYRGYLANPEEIEKSKIKLSEILEYNLNKEENQQKYIIEDKTPNQVFLGLQPGQLISLEDKKVFEPTNEVLINYYKAFDENKHLIPWNGDEELKIDRYDVRLYLTSLNEFDKEIKNVERKGNEEGNDDNSAEQLEEELCDEQRYADLYADIRQKELGAVRKGDFPWVIIYYLKLEGELLLIFTDEENKNRKRAEIGYSYDQQQPSPAVDDEEEEDEPYVKPISLKLPVGIATPDSVRQNLLIERTALFVVEKGPQMEVVIKAKQRH</sequence>
<evidence type="ECO:0000313" key="8">
    <source>
        <dbReference type="WBParaSite" id="scaffold10635_cov363.g14957"/>
    </source>
</evidence>
<dbReference type="SUPFAM" id="SSF109905">
    <property type="entry name" value="Surp module (SWAP domain)"/>
    <property type="match status" value="1"/>
</dbReference>
<keyword evidence="3" id="KW-0687">Ribonucleoprotein</keyword>
<evidence type="ECO:0000259" key="6">
    <source>
        <dbReference type="SMART" id="SM01141"/>
    </source>
</evidence>
<organism evidence="7 8">
    <name type="scientific">Meloidogyne javanica</name>
    <name type="common">Root-knot nematode worm</name>
    <dbReference type="NCBI Taxonomy" id="6303"/>
    <lineage>
        <taxon>Eukaryota</taxon>
        <taxon>Metazoa</taxon>
        <taxon>Ecdysozoa</taxon>
        <taxon>Nematoda</taxon>
        <taxon>Chromadorea</taxon>
        <taxon>Rhabditida</taxon>
        <taxon>Tylenchina</taxon>
        <taxon>Tylenchomorpha</taxon>
        <taxon>Tylenchoidea</taxon>
        <taxon>Meloidogynidae</taxon>
        <taxon>Meloidogyninae</taxon>
        <taxon>Meloidogyne</taxon>
        <taxon>Meloidogyne incognita group</taxon>
    </lineage>
</organism>
<dbReference type="GO" id="GO:0003723">
    <property type="term" value="F:RNA binding"/>
    <property type="evidence" value="ECO:0007669"/>
    <property type="project" value="InterPro"/>
</dbReference>
<dbReference type="AlphaFoldDB" id="A0A915LD72"/>
<dbReference type="Pfam" id="PF09750">
    <property type="entry name" value="DRY_EERY"/>
    <property type="match status" value="1"/>
</dbReference>
<evidence type="ECO:0000256" key="5">
    <source>
        <dbReference type="ARBA" id="ARBA00035423"/>
    </source>
</evidence>
<evidence type="ECO:0000313" key="7">
    <source>
        <dbReference type="Proteomes" id="UP000887561"/>
    </source>
</evidence>
<dbReference type="GO" id="GO:0005762">
    <property type="term" value="C:mitochondrial large ribosomal subunit"/>
    <property type="evidence" value="ECO:0007669"/>
    <property type="project" value="TreeGrafter"/>
</dbReference>
<dbReference type="GO" id="GO:0006412">
    <property type="term" value="P:translation"/>
    <property type="evidence" value="ECO:0007669"/>
    <property type="project" value="InterPro"/>
</dbReference>
<proteinExistence type="inferred from homology"/>
<dbReference type="InterPro" id="IPR019147">
    <property type="entry name" value="SWAP_N_domain"/>
</dbReference>